<feature type="domain" description="Methyltransferase small" evidence="7">
    <location>
        <begin position="40"/>
        <end position="162"/>
    </location>
</feature>
<name>A0A7X9NZA9_9BACT</name>
<dbReference type="SUPFAM" id="SSF53335">
    <property type="entry name" value="S-adenosyl-L-methionine-dependent methyltransferases"/>
    <property type="match status" value="1"/>
</dbReference>
<dbReference type="GO" id="GO:0005737">
    <property type="term" value="C:cytoplasm"/>
    <property type="evidence" value="ECO:0007669"/>
    <property type="project" value="UniProtKB-SubCell"/>
</dbReference>
<dbReference type="GO" id="GO:0008033">
    <property type="term" value="P:tRNA processing"/>
    <property type="evidence" value="ECO:0007669"/>
    <property type="project" value="UniProtKB-UniRule"/>
</dbReference>
<dbReference type="Pfam" id="PF05175">
    <property type="entry name" value="MTS"/>
    <property type="match status" value="1"/>
</dbReference>
<comment type="function">
    <text evidence="6">Specifically methylates the adenine in position 37 of tRNA(1)(Val) (anticodon cmo5UAC).</text>
</comment>
<dbReference type="InterPro" id="IPR002052">
    <property type="entry name" value="DNA_methylase_N6_adenine_CS"/>
</dbReference>
<dbReference type="EC" id="2.1.1.223" evidence="6"/>
<comment type="catalytic activity">
    <reaction evidence="6">
        <text>adenosine(37) in tRNA1(Val) + S-adenosyl-L-methionine = N(6)-methyladenosine(37) in tRNA1(Val) + S-adenosyl-L-homocysteine + H(+)</text>
        <dbReference type="Rhea" id="RHEA:43160"/>
        <dbReference type="Rhea" id="RHEA-COMP:10369"/>
        <dbReference type="Rhea" id="RHEA-COMP:10370"/>
        <dbReference type="ChEBI" id="CHEBI:15378"/>
        <dbReference type="ChEBI" id="CHEBI:57856"/>
        <dbReference type="ChEBI" id="CHEBI:59789"/>
        <dbReference type="ChEBI" id="CHEBI:74411"/>
        <dbReference type="ChEBI" id="CHEBI:74449"/>
        <dbReference type="EC" id="2.1.1.223"/>
    </reaction>
</comment>
<dbReference type="Proteomes" id="UP000576082">
    <property type="component" value="Unassembled WGS sequence"/>
</dbReference>
<evidence type="ECO:0000259" key="7">
    <source>
        <dbReference type="Pfam" id="PF05175"/>
    </source>
</evidence>
<organism evidence="8 9">
    <name type="scientific">Flammeovirga aprica JL-4</name>
    <dbReference type="NCBI Taxonomy" id="694437"/>
    <lineage>
        <taxon>Bacteria</taxon>
        <taxon>Pseudomonadati</taxon>
        <taxon>Bacteroidota</taxon>
        <taxon>Cytophagia</taxon>
        <taxon>Cytophagales</taxon>
        <taxon>Flammeovirgaceae</taxon>
        <taxon>Flammeovirga</taxon>
    </lineage>
</organism>
<evidence type="ECO:0000256" key="1">
    <source>
        <dbReference type="ARBA" id="ARBA00022490"/>
    </source>
</evidence>
<keyword evidence="3 6" id="KW-0808">Transferase</keyword>
<evidence type="ECO:0000256" key="6">
    <source>
        <dbReference type="HAMAP-Rule" id="MF_01872"/>
    </source>
</evidence>
<evidence type="ECO:0000313" key="9">
    <source>
        <dbReference type="Proteomes" id="UP000576082"/>
    </source>
</evidence>
<protein>
    <recommendedName>
        <fullName evidence="6">tRNA1(Val) (adenine(37)-N6)-methyltransferase</fullName>
        <ecNumber evidence="6">2.1.1.223</ecNumber>
    </recommendedName>
    <alternativeName>
        <fullName evidence="6">tRNA m6A37 methyltransferase</fullName>
    </alternativeName>
</protein>
<dbReference type="InterPro" id="IPR022882">
    <property type="entry name" value="tRNA_adenine-N6_MeTrfase"/>
</dbReference>
<dbReference type="EMBL" id="JABANE010000003">
    <property type="protein sequence ID" value="NME66684.1"/>
    <property type="molecule type" value="Genomic_DNA"/>
</dbReference>
<evidence type="ECO:0000256" key="2">
    <source>
        <dbReference type="ARBA" id="ARBA00022603"/>
    </source>
</evidence>
<accession>A0A7X9NZA9</accession>
<evidence type="ECO:0000313" key="8">
    <source>
        <dbReference type="EMBL" id="NME66684.1"/>
    </source>
</evidence>
<dbReference type="PANTHER" id="PTHR47739:SF1">
    <property type="entry name" value="TRNA1(VAL) (ADENINE(37)-N6)-METHYLTRANSFERASE"/>
    <property type="match status" value="1"/>
</dbReference>
<dbReference type="AlphaFoldDB" id="A0A7X9NZA9"/>
<dbReference type="GO" id="GO:0003676">
    <property type="term" value="F:nucleic acid binding"/>
    <property type="evidence" value="ECO:0007669"/>
    <property type="project" value="InterPro"/>
</dbReference>
<sequence length="239" mass="27335">MDKYLTFKFKKFDIGHQNSAMKIGTDGILLGAWANLIGCRNVLDLGTGSGLVALMCAQRYKDINFVGLDIDKEASLQAERNFKNSPYADQLKSIHSSIQAFQNDENISFDAIVSNPPFFKDSLKADNEQRNTARHTDSLSLTDLFLFSSRLLSKSGKLIIIYPFDQLEQLNTTALSHNFHVVKQVNIRHNKSKLPKRVLLEYLYQEKTRKQTIDFNIRNGKGDYSEEYISLTKDYHPFL</sequence>
<dbReference type="InterPro" id="IPR029063">
    <property type="entry name" value="SAM-dependent_MTases_sf"/>
</dbReference>
<keyword evidence="1 6" id="KW-0963">Cytoplasm</keyword>
<comment type="caution">
    <text evidence="8">The sequence shown here is derived from an EMBL/GenBank/DDBJ whole genome shotgun (WGS) entry which is preliminary data.</text>
</comment>
<dbReference type="PANTHER" id="PTHR47739">
    <property type="entry name" value="TRNA1(VAL) (ADENINE(37)-N6)-METHYLTRANSFERASE"/>
    <property type="match status" value="1"/>
</dbReference>
<keyword evidence="4 6" id="KW-0949">S-adenosyl-L-methionine</keyword>
<evidence type="ECO:0000256" key="4">
    <source>
        <dbReference type="ARBA" id="ARBA00022691"/>
    </source>
</evidence>
<evidence type="ECO:0000256" key="5">
    <source>
        <dbReference type="ARBA" id="ARBA00022694"/>
    </source>
</evidence>
<dbReference type="InterPro" id="IPR007848">
    <property type="entry name" value="Small_mtfrase_dom"/>
</dbReference>
<dbReference type="GO" id="GO:0032259">
    <property type="term" value="P:methylation"/>
    <property type="evidence" value="ECO:0007669"/>
    <property type="project" value="UniProtKB-KW"/>
</dbReference>
<comment type="subcellular location">
    <subcellularLocation>
        <location evidence="6">Cytoplasm</location>
    </subcellularLocation>
</comment>
<dbReference type="InterPro" id="IPR050210">
    <property type="entry name" value="tRNA_Adenine-N(6)_MTase"/>
</dbReference>
<dbReference type="HAMAP" id="MF_01872">
    <property type="entry name" value="tRNA_methyltr_YfiC"/>
    <property type="match status" value="1"/>
</dbReference>
<evidence type="ECO:0000256" key="3">
    <source>
        <dbReference type="ARBA" id="ARBA00022679"/>
    </source>
</evidence>
<proteinExistence type="inferred from homology"/>
<keyword evidence="2 6" id="KW-0489">Methyltransferase</keyword>
<dbReference type="GO" id="GO:0016430">
    <property type="term" value="F:tRNA (adenine-N6)-methyltransferase activity"/>
    <property type="evidence" value="ECO:0007669"/>
    <property type="project" value="UniProtKB-UniRule"/>
</dbReference>
<dbReference type="CDD" id="cd02440">
    <property type="entry name" value="AdoMet_MTases"/>
    <property type="match status" value="1"/>
</dbReference>
<gene>
    <name evidence="8" type="ORF">HHU12_01790</name>
</gene>
<dbReference type="Gene3D" id="3.40.50.150">
    <property type="entry name" value="Vaccinia Virus protein VP39"/>
    <property type="match status" value="1"/>
</dbReference>
<keyword evidence="5 6" id="KW-0819">tRNA processing</keyword>
<keyword evidence="9" id="KW-1185">Reference proteome</keyword>
<reference evidence="8 9" key="1">
    <citation type="submission" date="2020-04" db="EMBL/GenBank/DDBJ databases">
        <title>Flammeovirga sp. SR4, a novel species isolated from seawater.</title>
        <authorList>
            <person name="Wang X."/>
        </authorList>
    </citation>
    <scope>NUCLEOTIDE SEQUENCE [LARGE SCALE GENOMIC DNA]</scope>
    <source>
        <strain evidence="8 9">ATCC 23126</strain>
    </source>
</reference>
<comment type="similarity">
    <text evidence="6">Belongs to the methyltransferase superfamily. tRNA (adenine-N(6)-)-methyltransferase family.</text>
</comment>
<dbReference type="PROSITE" id="PS00092">
    <property type="entry name" value="N6_MTASE"/>
    <property type="match status" value="1"/>
</dbReference>
<dbReference type="RefSeq" id="WP_169654430.1">
    <property type="nucleotide sequence ID" value="NZ_JABANE010000003.1"/>
</dbReference>